<dbReference type="STRING" id="762211.BSTEL_0603"/>
<dbReference type="EMBL" id="JGZP01000011">
    <property type="protein sequence ID" value="KFI97792.1"/>
    <property type="molecule type" value="Genomic_DNA"/>
</dbReference>
<dbReference type="CDD" id="cd07581">
    <property type="entry name" value="nitrilase_3"/>
    <property type="match status" value="1"/>
</dbReference>
<dbReference type="InterPro" id="IPR003010">
    <property type="entry name" value="C-N_Hydrolase"/>
</dbReference>
<evidence type="ECO:0000256" key="1">
    <source>
        <dbReference type="ARBA" id="ARBA00010613"/>
    </source>
</evidence>
<accession>A0A087DQJ2</accession>
<dbReference type="Proteomes" id="UP000029004">
    <property type="component" value="Unassembled WGS sequence"/>
</dbReference>
<dbReference type="EC" id="3.6.1.29" evidence="3"/>
<comment type="similarity">
    <text evidence="1">Belongs to the carbon-nitrogen hydrolase superfamily. NIT1/NIT2 family.</text>
</comment>
<protein>
    <submittedName>
        <fullName evidence="3">Carbon-nitrogen hydrolase</fullName>
        <ecNumber evidence="3">3.6.1.29</ecNumber>
    </submittedName>
</protein>
<evidence type="ECO:0000313" key="3">
    <source>
        <dbReference type="EMBL" id="KFI97792.1"/>
    </source>
</evidence>
<evidence type="ECO:0000259" key="2">
    <source>
        <dbReference type="PROSITE" id="PS50263"/>
    </source>
</evidence>
<proteinExistence type="inferred from homology"/>
<reference evidence="3 4" key="1">
    <citation type="submission" date="2014-03" db="EMBL/GenBank/DDBJ databases">
        <title>Genomics of Bifidobacteria.</title>
        <authorList>
            <person name="Ventura M."/>
            <person name="Milani C."/>
            <person name="Lugli G.A."/>
        </authorList>
    </citation>
    <scope>NUCLEOTIDE SEQUENCE [LARGE SCALE GENOMIC DNA]</scope>
    <source>
        <strain evidence="3 4">DSM 23968</strain>
    </source>
</reference>
<dbReference type="PANTHER" id="PTHR23088">
    <property type="entry name" value="NITRILASE-RELATED"/>
    <property type="match status" value="1"/>
</dbReference>
<dbReference type="PROSITE" id="PS01227">
    <property type="entry name" value="UPF0012"/>
    <property type="match status" value="1"/>
</dbReference>
<dbReference type="InterPro" id="IPR001110">
    <property type="entry name" value="UPF0012_CS"/>
</dbReference>
<dbReference type="Gene3D" id="3.60.110.10">
    <property type="entry name" value="Carbon-nitrogen hydrolase"/>
    <property type="match status" value="1"/>
</dbReference>
<dbReference type="PANTHER" id="PTHR23088:SF27">
    <property type="entry name" value="DEAMINATED GLUTATHIONE AMIDASE"/>
    <property type="match status" value="1"/>
</dbReference>
<keyword evidence="3" id="KW-0378">Hydrolase</keyword>
<dbReference type="GO" id="GO:0047710">
    <property type="term" value="F:bis(5'-adenosyl)-triphosphatase activity"/>
    <property type="evidence" value="ECO:0007669"/>
    <property type="project" value="UniProtKB-EC"/>
</dbReference>
<name>A0A087DQJ2_9BIFI</name>
<comment type="caution">
    <text evidence="3">The sequence shown here is derived from an EMBL/GenBank/DDBJ whole genome shotgun (WGS) entry which is preliminary data.</text>
</comment>
<organism evidence="3 4">
    <name type="scientific">Bifidobacterium stellenboschense</name>
    <dbReference type="NCBI Taxonomy" id="762211"/>
    <lineage>
        <taxon>Bacteria</taxon>
        <taxon>Bacillati</taxon>
        <taxon>Actinomycetota</taxon>
        <taxon>Actinomycetes</taxon>
        <taxon>Bifidobacteriales</taxon>
        <taxon>Bifidobacteriaceae</taxon>
        <taxon>Bifidobacterium</taxon>
    </lineage>
</organism>
<dbReference type="PROSITE" id="PS50263">
    <property type="entry name" value="CN_HYDROLASE"/>
    <property type="match status" value="1"/>
</dbReference>
<dbReference type="SUPFAM" id="SSF56317">
    <property type="entry name" value="Carbon-nitrogen hydrolase"/>
    <property type="match status" value="1"/>
</dbReference>
<dbReference type="InterPro" id="IPR036526">
    <property type="entry name" value="C-N_Hydrolase_sf"/>
</dbReference>
<sequence>MDVEMHGNDVLKIAIAQFTVTEEPAANLETIEGYARRAAEDGARVLLLPEGLIARDDGDSSYTARMAQPRDGPFVTGLRHVSERYGVTLMGTVHVPAKGAASRTIDEHMAVESGVGADEPKAVRRRVSNVFVVIRGGEIAATYRKLHLYDAFAERESDTVEPGDALPPIVDVDGWRIGVMTCYDLRFPETARSLAVRGADAIAVSAAWVRGPRKERHWELMTSARALENTCYVLACSATGARTIGLSRVIDPLGEVVAAAGPQPSLITAELRRDVLASARRSLPVLANRRFTDPSLA</sequence>
<keyword evidence="4" id="KW-1185">Reference proteome</keyword>
<dbReference type="AlphaFoldDB" id="A0A087DQJ2"/>
<feature type="domain" description="CN hydrolase" evidence="2">
    <location>
        <begin position="11"/>
        <end position="273"/>
    </location>
</feature>
<dbReference type="Pfam" id="PF00795">
    <property type="entry name" value="CN_hydrolase"/>
    <property type="match status" value="1"/>
</dbReference>
<evidence type="ECO:0000313" key="4">
    <source>
        <dbReference type="Proteomes" id="UP000029004"/>
    </source>
</evidence>
<gene>
    <name evidence="3" type="ORF">BSTEL_0603</name>
</gene>
<dbReference type="eggNOG" id="COG0388">
    <property type="taxonomic scope" value="Bacteria"/>
</dbReference>